<keyword evidence="4" id="KW-0411">Iron-sulfur</keyword>
<dbReference type="OrthoDB" id="6837at2157"/>
<dbReference type="InterPro" id="IPR017941">
    <property type="entry name" value="Rieske_2Fe-2S"/>
</dbReference>
<dbReference type="SUPFAM" id="SSF50022">
    <property type="entry name" value="ISP domain"/>
    <property type="match status" value="1"/>
</dbReference>
<dbReference type="Proteomes" id="UP000027093">
    <property type="component" value="Chromosome"/>
</dbReference>
<dbReference type="GO" id="GO:0046872">
    <property type="term" value="F:metal ion binding"/>
    <property type="evidence" value="ECO:0007669"/>
    <property type="project" value="UniProtKB-KW"/>
</dbReference>
<accession>A0A060HTT1</accession>
<dbReference type="EMBL" id="CP007536">
    <property type="protein sequence ID" value="AIC16502.1"/>
    <property type="molecule type" value="Genomic_DNA"/>
</dbReference>
<dbReference type="Gene3D" id="2.102.10.10">
    <property type="entry name" value="Rieske [2Fe-2S] iron-sulphur domain"/>
    <property type="match status" value="1"/>
</dbReference>
<evidence type="ECO:0000259" key="6">
    <source>
        <dbReference type="PROSITE" id="PS51296"/>
    </source>
</evidence>
<keyword evidence="1" id="KW-0001">2Fe-2S</keyword>
<dbReference type="PROSITE" id="PS51296">
    <property type="entry name" value="RIESKE"/>
    <property type="match status" value="1"/>
</dbReference>
<dbReference type="Pfam" id="PF00355">
    <property type="entry name" value="Rieske"/>
    <property type="match status" value="1"/>
</dbReference>
<gene>
    <name evidence="7" type="ORF">NVIE_022410</name>
</gene>
<dbReference type="RefSeq" id="WP_075055246.1">
    <property type="nucleotide sequence ID" value="NZ_CP007536.1"/>
</dbReference>
<evidence type="ECO:0000256" key="4">
    <source>
        <dbReference type="ARBA" id="ARBA00023014"/>
    </source>
</evidence>
<evidence type="ECO:0000256" key="1">
    <source>
        <dbReference type="ARBA" id="ARBA00022714"/>
    </source>
</evidence>
<evidence type="ECO:0000256" key="2">
    <source>
        <dbReference type="ARBA" id="ARBA00022723"/>
    </source>
</evidence>
<feature type="domain" description="Rieske" evidence="6">
    <location>
        <begin position="4"/>
        <end position="99"/>
    </location>
</feature>
<reference evidence="7 8" key="1">
    <citation type="journal article" date="2014" name="Int. J. Syst. Evol. Microbiol.">
        <title>Nitrososphaera viennensis gen. nov., sp. nov., an aerobic and mesophilic, ammonia-oxidizing archaeon from soil and a member of the archaeal phylum Thaumarchaeota.</title>
        <authorList>
            <person name="Stieglmeier M."/>
            <person name="Klingl A."/>
            <person name="Alves R.J."/>
            <person name="Rittmann S.K."/>
            <person name="Melcher M."/>
            <person name="Leisch N."/>
            <person name="Schleper C."/>
        </authorList>
    </citation>
    <scope>NUCLEOTIDE SEQUENCE [LARGE SCALE GENOMIC DNA]</scope>
    <source>
        <strain evidence="7">EN76</strain>
    </source>
</reference>
<keyword evidence="3" id="KW-0408">Iron</keyword>
<protein>
    <submittedName>
        <fullName evidence="7">Rieske (2Fe-2S) domain-containing protein</fullName>
    </submittedName>
</protein>
<organism evidence="7 8">
    <name type="scientific">Nitrososphaera viennensis EN76</name>
    <dbReference type="NCBI Taxonomy" id="926571"/>
    <lineage>
        <taxon>Archaea</taxon>
        <taxon>Nitrososphaerota</taxon>
        <taxon>Nitrososphaeria</taxon>
        <taxon>Nitrososphaerales</taxon>
        <taxon>Nitrososphaeraceae</taxon>
        <taxon>Nitrososphaera</taxon>
    </lineage>
</organism>
<dbReference type="HOGENOM" id="CLU_055690_5_0_2"/>
<evidence type="ECO:0000256" key="5">
    <source>
        <dbReference type="ARBA" id="ARBA00034078"/>
    </source>
</evidence>
<dbReference type="AlphaFoldDB" id="A0A060HTT1"/>
<keyword evidence="8" id="KW-1185">Reference proteome</keyword>
<comment type="cofactor">
    <cofactor evidence="5">
        <name>[2Fe-2S] cluster</name>
        <dbReference type="ChEBI" id="CHEBI:190135"/>
    </cofactor>
</comment>
<dbReference type="GeneID" id="74947483"/>
<evidence type="ECO:0000313" key="8">
    <source>
        <dbReference type="Proteomes" id="UP000027093"/>
    </source>
</evidence>
<dbReference type="PANTHER" id="PTHR21496">
    <property type="entry name" value="FERREDOXIN-RELATED"/>
    <property type="match status" value="1"/>
</dbReference>
<proteinExistence type="predicted"/>
<evidence type="ECO:0000256" key="3">
    <source>
        <dbReference type="ARBA" id="ARBA00023004"/>
    </source>
</evidence>
<dbReference type="InterPro" id="IPR036922">
    <property type="entry name" value="Rieske_2Fe-2S_sf"/>
</dbReference>
<dbReference type="PANTHER" id="PTHR21496:SF0">
    <property type="entry name" value="RIESKE DOMAIN-CONTAINING PROTEIN"/>
    <property type="match status" value="1"/>
</dbReference>
<sequence>MTLVKVANQGEVKENGGKEVNVNGTRIALFYSNGKYYALEALCRHQDKPIAPGKIDGEVVECPWHSWHYNIRTGELLDYLEGVKMTTYRVDVKGNDIYIDV</sequence>
<evidence type="ECO:0000313" key="7">
    <source>
        <dbReference type="EMBL" id="AIC16502.1"/>
    </source>
</evidence>
<dbReference type="GO" id="GO:0051537">
    <property type="term" value="F:2 iron, 2 sulfur cluster binding"/>
    <property type="evidence" value="ECO:0007669"/>
    <property type="project" value="UniProtKB-KW"/>
</dbReference>
<name>A0A060HTT1_9ARCH</name>
<keyword evidence="2" id="KW-0479">Metal-binding</keyword>
<dbReference type="KEGG" id="nvn:NVIE_022410"/>
<dbReference type="STRING" id="926571.NVIE_022410"/>